<name>A0ABU6IX23_9ACTN</name>
<accession>A0ABU6IX23</accession>
<evidence type="ECO:0000256" key="1">
    <source>
        <dbReference type="SAM" id="MobiDB-lite"/>
    </source>
</evidence>
<feature type="region of interest" description="Disordered" evidence="1">
    <location>
        <begin position="21"/>
        <end position="70"/>
    </location>
</feature>
<sequence length="168" mass="17644">MKKIAAIAAAGALALALAGCSGTEAQDAQEQPQAAPAEQSAAPQQEAPAKEEPKAEALNLDGTWKSIDNESDDAWQEAVIEGDAITINWVSDGGDTKSLYWAGTVDPTDGKTVEDVFAWDSANDTDQTSKALLASGDETKAFTYEDGQISYEASAMGTTKTVRLERVS</sequence>
<evidence type="ECO:0000256" key="2">
    <source>
        <dbReference type="SAM" id="SignalP"/>
    </source>
</evidence>
<evidence type="ECO:0000313" key="3">
    <source>
        <dbReference type="EMBL" id="MEC4294401.1"/>
    </source>
</evidence>
<dbReference type="Proteomes" id="UP001343724">
    <property type="component" value="Unassembled WGS sequence"/>
</dbReference>
<evidence type="ECO:0008006" key="5">
    <source>
        <dbReference type="Google" id="ProtNLM"/>
    </source>
</evidence>
<proteinExistence type="predicted"/>
<keyword evidence="2" id="KW-0732">Signal</keyword>
<evidence type="ECO:0000313" key="4">
    <source>
        <dbReference type="Proteomes" id="UP001343724"/>
    </source>
</evidence>
<reference evidence="3 4" key="1">
    <citation type="submission" date="2024-01" db="EMBL/GenBank/DDBJ databases">
        <title>novel species in genus Adlercreutzia.</title>
        <authorList>
            <person name="Liu X."/>
        </authorList>
    </citation>
    <scope>NUCLEOTIDE SEQUENCE [LARGE SCALE GENOMIC DNA]</scope>
    <source>
        <strain evidence="3 4">R22</strain>
    </source>
</reference>
<dbReference type="RefSeq" id="WP_326439534.1">
    <property type="nucleotide sequence ID" value="NZ_JAYMFH010000003.1"/>
</dbReference>
<dbReference type="EMBL" id="JAYMFH010000003">
    <property type="protein sequence ID" value="MEC4294401.1"/>
    <property type="molecule type" value="Genomic_DNA"/>
</dbReference>
<dbReference type="PROSITE" id="PS51257">
    <property type="entry name" value="PROKAR_LIPOPROTEIN"/>
    <property type="match status" value="1"/>
</dbReference>
<keyword evidence="4" id="KW-1185">Reference proteome</keyword>
<protein>
    <recommendedName>
        <fullName evidence="5">Lipoprotein</fullName>
    </recommendedName>
</protein>
<gene>
    <name evidence="3" type="ORF">VJ920_03645</name>
</gene>
<feature type="signal peptide" evidence="2">
    <location>
        <begin position="1"/>
        <end position="25"/>
    </location>
</feature>
<feature type="compositionally biased region" description="Low complexity" evidence="1">
    <location>
        <begin position="21"/>
        <end position="47"/>
    </location>
</feature>
<comment type="caution">
    <text evidence="3">The sequence shown here is derived from an EMBL/GenBank/DDBJ whole genome shotgun (WGS) entry which is preliminary data.</text>
</comment>
<feature type="chain" id="PRO_5045568813" description="Lipoprotein" evidence="2">
    <location>
        <begin position="26"/>
        <end position="168"/>
    </location>
</feature>
<organism evidence="3 4">
    <name type="scientific">Adlercreutzia shanghongiae</name>
    <dbReference type="NCBI Taxonomy" id="3111773"/>
    <lineage>
        <taxon>Bacteria</taxon>
        <taxon>Bacillati</taxon>
        <taxon>Actinomycetota</taxon>
        <taxon>Coriobacteriia</taxon>
        <taxon>Eggerthellales</taxon>
        <taxon>Eggerthellaceae</taxon>
        <taxon>Adlercreutzia</taxon>
    </lineage>
</organism>